<organism evidence="2 3">
    <name type="scientific">Caldicellulosiruptor morganii</name>
    <dbReference type="NCBI Taxonomy" id="1387555"/>
    <lineage>
        <taxon>Bacteria</taxon>
        <taxon>Bacillati</taxon>
        <taxon>Bacillota</taxon>
        <taxon>Bacillota incertae sedis</taxon>
        <taxon>Caldicellulosiruptorales</taxon>
        <taxon>Caldicellulosiruptoraceae</taxon>
        <taxon>Caldicellulosiruptor</taxon>
    </lineage>
</organism>
<proteinExistence type="predicted"/>
<evidence type="ECO:0000313" key="3">
    <source>
        <dbReference type="Proteomes" id="UP001164909"/>
    </source>
</evidence>
<keyword evidence="3" id="KW-1185">Reference proteome</keyword>
<dbReference type="Proteomes" id="UP001164909">
    <property type="component" value="Chromosome"/>
</dbReference>
<dbReference type="EMBL" id="CP113865">
    <property type="protein sequence ID" value="WAM34267.1"/>
    <property type="molecule type" value="Genomic_DNA"/>
</dbReference>
<feature type="signal peptide" evidence="1">
    <location>
        <begin position="1"/>
        <end position="25"/>
    </location>
</feature>
<gene>
    <name evidence="2" type="ORF">OTK00_000448</name>
</gene>
<name>A0ABY7BPL8_9FIRM</name>
<keyword evidence="1" id="KW-0732">Signal</keyword>
<evidence type="ECO:0000313" key="2">
    <source>
        <dbReference type="EMBL" id="WAM34267.1"/>
    </source>
</evidence>
<dbReference type="RefSeq" id="WP_045170413.1">
    <property type="nucleotide sequence ID" value="NZ_CP113865.1"/>
</dbReference>
<reference evidence="2" key="1">
    <citation type="submission" date="2022-12" db="EMBL/GenBank/DDBJ databases">
        <authorList>
            <person name="Bing R.G."/>
            <person name="Willard D.J."/>
            <person name="Manesh M.J.H."/>
            <person name="Laemthong T."/>
            <person name="Crosby J.R."/>
            <person name="Kelly R.M."/>
        </authorList>
    </citation>
    <scope>NUCLEOTIDE SEQUENCE</scope>
    <source>
        <strain evidence="2">DSM 8990</strain>
    </source>
</reference>
<accession>A0ABY7BPL8</accession>
<protein>
    <submittedName>
        <fullName evidence="2">Uncharacterized protein</fullName>
    </submittedName>
</protein>
<feature type="chain" id="PRO_5045386760" evidence="1">
    <location>
        <begin position="26"/>
        <end position="296"/>
    </location>
</feature>
<evidence type="ECO:0000256" key="1">
    <source>
        <dbReference type="SAM" id="SignalP"/>
    </source>
</evidence>
<sequence length="296" mass="32354">MKKFKVIVGAVLIIALILSMSLAFAGGSKAVKPATLKASLTKLCFGGQGKGFGVDLNIGSVIESILGMKKEDIQKQIQSGKTFLDILKDKGLTLDQFKSKLLDALYSKIDQAVKDGRITGDTANILKQNLKQKLDSWDGKTPFFGFKASGRGFGKGFFGLDMMNDIANVLGMTKDQLLSELQSGKTLQDILKAKNISEQDFKNRLIALENSQIDKLVTDGKITKDQATLMKEAIKNKITNWDLSKGFGKRGFKGSGKMGPGRMHGFGKMFRGFGNKQNLNQNTNTNTNILPQNLTF</sequence>